<dbReference type="PANTHER" id="PTHR33337:SF40">
    <property type="entry name" value="CENP-V_GFA DOMAIN-CONTAINING PROTEIN-RELATED"/>
    <property type="match status" value="1"/>
</dbReference>
<feature type="domain" description="CENP-V/GFA" evidence="5">
    <location>
        <begin position="7"/>
        <end position="111"/>
    </location>
</feature>
<evidence type="ECO:0000313" key="6">
    <source>
        <dbReference type="EMBL" id="AEI95853.1"/>
    </source>
</evidence>
<dbReference type="InterPro" id="IPR006913">
    <property type="entry name" value="CENP-V/GFA"/>
</dbReference>
<accession>F7ZDR8</accession>
<dbReference type="Proteomes" id="UP000001353">
    <property type="component" value="Chromosome"/>
</dbReference>
<dbReference type="GO" id="GO:0016846">
    <property type="term" value="F:carbon-sulfur lyase activity"/>
    <property type="evidence" value="ECO:0007669"/>
    <property type="project" value="InterPro"/>
</dbReference>
<dbReference type="OrthoDB" id="9807246at2"/>
<protein>
    <submittedName>
        <fullName evidence="6">Glutathione-dependent formaldehyde-activating enzyme-like protein</fullName>
    </submittedName>
</protein>
<comment type="similarity">
    <text evidence="1">Belongs to the Gfa family.</text>
</comment>
<evidence type="ECO:0000259" key="5">
    <source>
        <dbReference type="PROSITE" id="PS51891"/>
    </source>
</evidence>
<evidence type="ECO:0000313" key="7">
    <source>
        <dbReference type="Proteomes" id="UP000001353"/>
    </source>
</evidence>
<dbReference type="EMBL" id="CP002623">
    <property type="protein sequence ID" value="AEI95853.1"/>
    <property type="molecule type" value="Genomic_DNA"/>
</dbReference>
<organism evidence="6 7">
    <name type="scientific">Roseobacter litoralis (strain ATCC 49566 / DSM 6996 / JCM 21268 / NBRC 15278 / OCh 149)</name>
    <dbReference type="NCBI Taxonomy" id="391595"/>
    <lineage>
        <taxon>Bacteria</taxon>
        <taxon>Pseudomonadati</taxon>
        <taxon>Pseudomonadota</taxon>
        <taxon>Alphaproteobacteria</taxon>
        <taxon>Rhodobacterales</taxon>
        <taxon>Roseobacteraceae</taxon>
        <taxon>Roseobacter</taxon>
    </lineage>
</organism>
<evidence type="ECO:0000256" key="4">
    <source>
        <dbReference type="ARBA" id="ARBA00023239"/>
    </source>
</evidence>
<dbReference type="Gene3D" id="3.90.1590.10">
    <property type="entry name" value="glutathione-dependent formaldehyde- activating enzyme (gfa)"/>
    <property type="match status" value="1"/>
</dbReference>
<proteinExistence type="inferred from homology"/>
<dbReference type="InterPro" id="IPR011057">
    <property type="entry name" value="Mss4-like_sf"/>
</dbReference>
<dbReference type="PANTHER" id="PTHR33337">
    <property type="entry name" value="GFA DOMAIN-CONTAINING PROTEIN"/>
    <property type="match status" value="1"/>
</dbReference>
<dbReference type="RefSeq" id="WP_013963734.1">
    <property type="nucleotide sequence ID" value="NC_015730.1"/>
</dbReference>
<evidence type="ECO:0000256" key="2">
    <source>
        <dbReference type="ARBA" id="ARBA00022723"/>
    </source>
</evidence>
<keyword evidence="2" id="KW-0479">Metal-binding</keyword>
<evidence type="ECO:0000256" key="3">
    <source>
        <dbReference type="ARBA" id="ARBA00022833"/>
    </source>
</evidence>
<gene>
    <name evidence="6" type="ordered locus">RLO149_c039510</name>
</gene>
<dbReference type="STRING" id="391595.RLO149_c039510"/>
<dbReference type="HOGENOM" id="CLU_055491_4_1_5"/>
<dbReference type="KEGG" id="rli:RLO149_c039510"/>
<dbReference type="GO" id="GO:0046872">
    <property type="term" value="F:metal ion binding"/>
    <property type="evidence" value="ECO:0007669"/>
    <property type="project" value="UniProtKB-KW"/>
</dbReference>
<keyword evidence="7" id="KW-1185">Reference proteome</keyword>
<dbReference type="Pfam" id="PF04828">
    <property type="entry name" value="GFA"/>
    <property type="match status" value="1"/>
</dbReference>
<dbReference type="PROSITE" id="PS51891">
    <property type="entry name" value="CENP_V_GFA"/>
    <property type="match status" value="1"/>
</dbReference>
<keyword evidence="4" id="KW-0456">Lyase</keyword>
<dbReference type="AlphaFoldDB" id="F7ZDR8"/>
<dbReference type="SUPFAM" id="SSF51316">
    <property type="entry name" value="Mss4-like"/>
    <property type="match status" value="1"/>
</dbReference>
<evidence type="ECO:0000256" key="1">
    <source>
        <dbReference type="ARBA" id="ARBA00005495"/>
    </source>
</evidence>
<name>F7ZDR8_ROSLO</name>
<dbReference type="eggNOG" id="COG3791">
    <property type="taxonomic scope" value="Bacteria"/>
</dbReference>
<reference evidence="6 7" key="1">
    <citation type="journal article" date="2011" name="BMC Genomics">
        <title>Comparative genome analysis and genome-guided physiological analysis of Roseobacter litoralis.</title>
        <authorList>
            <person name="Kalhoefer D."/>
            <person name="Thole S."/>
            <person name="Voget S."/>
            <person name="Lehmann R."/>
            <person name="Liesegang H."/>
            <person name="Wollher A."/>
            <person name="Daniel R."/>
            <person name="Simon M."/>
            <person name="Brinkhoff T."/>
        </authorList>
    </citation>
    <scope>NUCLEOTIDE SEQUENCE [LARGE SCALE GENOMIC DNA]</scope>
    <source>
        <strain evidence="7">ATCC 49566 / DSM 6996 / JCM 21268 / NBRC 15278 / OCh 149</strain>
    </source>
</reference>
<sequence length="144" mass="15155">MGDKQKIDGQCLCGAVKIAAVVDAPTLVACHCGMCQRQNAGPYISIMTEQAGTEASGPIKVFKSSDWAERAFCGTCGSTLWYGTVHDGARYLSSGLFPDAAGAPLTLEYFSDNCPQGYAFTGDHRRMTEAETIAAFTEGGEPGA</sequence>
<keyword evidence="3" id="KW-0862">Zinc</keyword>